<dbReference type="RefSeq" id="WP_157186251.1">
    <property type="nucleotide sequence ID" value="NZ_JBIAQY010000007.1"/>
</dbReference>
<dbReference type="EMBL" id="JBIAQY010000007">
    <property type="protein sequence ID" value="MFF3570601.1"/>
    <property type="molecule type" value="Genomic_DNA"/>
</dbReference>
<name>A0ABW6S2S2_9NOCA</name>
<dbReference type="InterPro" id="IPR006748">
    <property type="entry name" value="NH2Glyco/OHUrea_AB-resist_kin"/>
</dbReference>
<dbReference type="Proteomes" id="UP001601992">
    <property type="component" value="Unassembled WGS sequence"/>
</dbReference>
<evidence type="ECO:0000313" key="1">
    <source>
        <dbReference type="EMBL" id="MFF3570601.1"/>
    </source>
</evidence>
<protein>
    <submittedName>
        <fullName evidence="1">Aminoglycoside phosphotransferase family protein</fullName>
    </submittedName>
</protein>
<reference evidence="1 2" key="1">
    <citation type="submission" date="2024-10" db="EMBL/GenBank/DDBJ databases">
        <title>The Natural Products Discovery Center: Release of the First 8490 Sequenced Strains for Exploring Actinobacteria Biosynthetic Diversity.</title>
        <authorList>
            <person name="Kalkreuter E."/>
            <person name="Kautsar S.A."/>
            <person name="Yang D."/>
            <person name="Bader C.D."/>
            <person name="Teijaro C.N."/>
            <person name="Fluegel L."/>
            <person name="Davis C.M."/>
            <person name="Simpson J.R."/>
            <person name="Lauterbach L."/>
            <person name="Steele A.D."/>
            <person name="Gui C."/>
            <person name="Meng S."/>
            <person name="Li G."/>
            <person name="Viehrig K."/>
            <person name="Ye F."/>
            <person name="Su P."/>
            <person name="Kiefer A.F."/>
            <person name="Nichols A."/>
            <person name="Cepeda A.J."/>
            <person name="Yan W."/>
            <person name="Fan B."/>
            <person name="Jiang Y."/>
            <person name="Adhikari A."/>
            <person name="Zheng C.-J."/>
            <person name="Schuster L."/>
            <person name="Cowan T.M."/>
            <person name="Smanski M.J."/>
            <person name="Chevrette M.G."/>
            <person name="De Carvalho L.P.S."/>
            <person name="Shen B."/>
        </authorList>
    </citation>
    <scope>NUCLEOTIDE SEQUENCE [LARGE SCALE GENOMIC DNA]</scope>
    <source>
        <strain evidence="1 2">NPDC002593</strain>
    </source>
</reference>
<organism evidence="1 2">
    <name type="scientific">Nocardia jiangxiensis</name>
    <dbReference type="NCBI Taxonomy" id="282685"/>
    <lineage>
        <taxon>Bacteria</taxon>
        <taxon>Bacillati</taxon>
        <taxon>Actinomycetota</taxon>
        <taxon>Actinomycetes</taxon>
        <taxon>Mycobacteriales</taxon>
        <taxon>Nocardiaceae</taxon>
        <taxon>Nocardia</taxon>
    </lineage>
</organism>
<proteinExistence type="predicted"/>
<accession>A0ABW6S2S2</accession>
<dbReference type="Pfam" id="PF04655">
    <property type="entry name" value="APH_6_hur"/>
    <property type="match status" value="1"/>
</dbReference>
<sequence length="110" mass="12384">MITVPATFAARLRTPEQRRRLTALPEMVERYLARWDLRLDGEPMHGYSGLVVPVRAADRAAVLKVSWPHIEARDEAVALATWQGAGAVELLDHDIADFVLLLERRTRTGI</sequence>
<comment type="caution">
    <text evidence="1">The sequence shown here is derived from an EMBL/GenBank/DDBJ whole genome shotgun (WGS) entry which is preliminary data.</text>
</comment>
<gene>
    <name evidence="1" type="ORF">ACFYXQ_22730</name>
</gene>
<evidence type="ECO:0000313" key="2">
    <source>
        <dbReference type="Proteomes" id="UP001601992"/>
    </source>
</evidence>
<keyword evidence="2" id="KW-1185">Reference proteome</keyword>